<proteinExistence type="predicted"/>
<dbReference type="STRING" id="1035707.SAMN05216552_10993"/>
<accession>A0A1I7M847</accession>
<organism evidence="1 2">
    <name type="scientific">Pseudoduganella namucuonensis</name>
    <dbReference type="NCBI Taxonomy" id="1035707"/>
    <lineage>
        <taxon>Bacteria</taxon>
        <taxon>Pseudomonadati</taxon>
        <taxon>Pseudomonadota</taxon>
        <taxon>Betaproteobacteria</taxon>
        <taxon>Burkholderiales</taxon>
        <taxon>Oxalobacteraceae</taxon>
        <taxon>Telluria group</taxon>
        <taxon>Pseudoduganella</taxon>
    </lineage>
</organism>
<evidence type="ECO:0000313" key="2">
    <source>
        <dbReference type="Proteomes" id="UP000199391"/>
    </source>
</evidence>
<dbReference type="AlphaFoldDB" id="A0A1I7M847"/>
<reference evidence="2" key="1">
    <citation type="submission" date="2016-10" db="EMBL/GenBank/DDBJ databases">
        <authorList>
            <person name="Varghese N."/>
            <person name="Submissions S."/>
        </authorList>
    </citation>
    <scope>NUCLEOTIDE SEQUENCE [LARGE SCALE GENOMIC DNA]</scope>
    <source>
        <strain evidence="2">CGMCC 1.11014</strain>
    </source>
</reference>
<keyword evidence="2" id="KW-1185">Reference proteome</keyword>
<dbReference type="Proteomes" id="UP000199391">
    <property type="component" value="Unassembled WGS sequence"/>
</dbReference>
<feature type="non-terminal residue" evidence="1">
    <location>
        <position position="46"/>
    </location>
</feature>
<protein>
    <submittedName>
        <fullName evidence="1">Uncharacterized protein</fullName>
    </submittedName>
</protein>
<name>A0A1I7M847_9BURK</name>
<sequence length="46" mass="4993">MLATTRLVAERTKELSYLADGIKLGVDTTSVATRKTAAVNKLTLDR</sequence>
<gene>
    <name evidence="1" type="ORF">SAMN05216552_10993</name>
</gene>
<evidence type="ECO:0000313" key="1">
    <source>
        <dbReference type="EMBL" id="SFV18129.1"/>
    </source>
</evidence>
<dbReference type="EMBL" id="FPBO01000099">
    <property type="protein sequence ID" value="SFV18129.1"/>
    <property type="molecule type" value="Genomic_DNA"/>
</dbReference>